<gene>
    <name evidence="10" type="ORF">ONE63_010458</name>
</gene>
<keyword evidence="3 7" id="KW-0812">Transmembrane</keyword>
<dbReference type="GO" id="GO:0006644">
    <property type="term" value="P:phospholipid metabolic process"/>
    <property type="evidence" value="ECO:0007669"/>
    <property type="project" value="InterPro"/>
</dbReference>
<evidence type="ECO:0000313" key="11">
    <source>
        <dbReference type="Proteomes" id="UP001075354"/>
    </source>
</evidence>
<dbReference type="CDD" id="cd03384">
    <property type="entry name" value="PAP2_wunen"/>
    <property type="match status" value="1"/>
</dbReference>
<feature type="transmembrane region" description="Helical" evidence="7">
    <location>
        <begin position="40"/>
        <end position="61"/>
    </location>
</feature>
<dbReference type="Pfam" id="PF01569">
    <property type="entry name" value="PAP2"/>
    <property type="match status" value="1"/>
</dbReference>
<feature type="region of interest" description="Disordered" evidence="6">
    <location>
        <begin position="255"/>
        <end position="276"/>
    </location>
</feature>
<feature type="signal peptide" evidence="8">
    <location>
        <begin position="1"/>
        <end position="19"/>
    </location>
</feature>
<name>A0AAV7XJI9_9NEOP</name>
<evidence type="ECO:0000256" key="7">
    <source>
        <dbReference type="SAM" id="Phobius"/>
    </source>
</evidence>
<evidence type="ECO:0000256" key="1">
    <source>
        <dbReference type="ARBA" id="ARBA00004141"/>
    </source>
</evidence>
<comment type="subcellular location">
    <subcellularLocation>
        <location evidence="1">Membrane</location>
        <topology evidence="1">Multi-pass membrane protein</topology>
    </subcellularLocation>
</comment>
<evidence type="ECO:0000256" key="2">
    <source>
        <dbReference type="ARBA" id="ARBA00008816"/>
    </source>
</evidence>
<evidence type="ECO:0000313" key="10">
    <source>
        <dbReference type="EMBL" id="KAJ1523907.1"/>
    </source>
</evidence>
<comment type="caution">
    <text evidence="10">The sequence shown here is derived from an EMBL/GenBank/DDBJ whole genome shotgun (WGS) entry which is preliminary data.</text>
</comment>
<dbReference type="SUPFAM" id="SSF48317">
    <property type="entry name" value="Acid phosphatase/Vanadium-dependent haloperoxidase"/>
    <property type="match status" value="1"/>
</dbReference>
<dbReference type="InterPro" id="IPR000326">
    <property type="entry name" value="PAP2/HPO"/>
</dbReference>
<dbReference type="GO" id="GO:0046839">
    <property type="term" value="P:phospholipid dephosphorylation"/>
    <property type="evidence" value="ECO:0007669"/>
    <property type="project" value="TreeGrafter"/>
</dbReference>
<dbReference type="GO" id="GO:0008195">
    <property type="term" value="F:phosphatidate phosphatase activity"/>
    <property type="evidence" value="ECO:0007669"/>
    <property type="project" value="TreeGrafter"/>
</dbReference>
<dbReference type="GO" id="GO:0007165">
    <property type="term" value="P:signal transduction"/>
    <property type="evidence" value="ECO:0007669"/>
    <property type="project" value="TreeGrafter"/>
</dbReference>
<evidence type="ECO:0000256" key="6">
    <source>
        <dbReference type="SAM" id="MobiDB-lite"/>
    </source>
</evidence>
<feature type="transmembrane region" description="Helical" evidence="7">
    <location>
        <begin position="222"/>
        <end position="241"/>
    </location>
</feature>
<comment type="similarity">
    <text evidence="2">Belongs to the PA-phosphatase related phosphoesterase family.</text>
</comment>
<dbReference type="InterPro" id="IPR036938">
    <property type="entry name" value="PAP2/HPO_sf"/>
</dbReference>
<feature type="compositionally biased region" description="Basic and acidic residues" evidence="6">
    <location>
        <begin position="318"/>
        <end position="330"/>
    </location>
</feature>
<feature type="transmembrane region" description="Helical" evidence="7">
    <location>
        <begin position="196"/>
        <end position="216"/>
    </location>
</feature>
<dbReference type="EMBL" id="JAPTSV010000009">
    <property type="protein sequence ID" value="KAJ1523907.1"/>
    <property type="molecule type" value="Genomic_DNA"/>
</dbReference>
<keyword evidence="4 7" id="KW-1133">Transmembrane helix</keyword>
<evidence type="ECO:0000259" key="9">
    <source>
        <dbReference type="SMART" id="SM00014"/>
    </source>
</evidence>
<sequence length="330" mass="36779">MFVLAVLALLAAVEFGVMPSPRTGFYCNDPKINFEFRGDTVSTSVLLAGSFTLPWITLWLVESTMAFARRRSRGGAGGVLGCLRSGARPAGRWYREYVLGLGVVMFVTDAMKLLVSEPRPHFLDTCRPDANCTLAARDVWTWVDDFECTNKRQSAYHVRDSMRSFPSGHTSVSVYTSLFIMIFLRRRMLRDVTLLLVPWLQGLFLLWTLTCSLTRITDHRHHWWDVLAGSLLGVFSALYTIRMFCEDFCEDEDDGDESLRSSPEGLGRGDGKSLPSRPLLNGHVHGKDCSCPMACPDAVPARRLLSSSSSCASSLTAAEERELREVSTTS</sequence>
<dbReference type="SMART" id="SM00014">
    <property type="entry name" value="acidPPc"/>
    <property type="match status" value="1"/>
</dbReference>
<evidence type="ECO:0000256" key="8">
    <source>
        <dbReference type="SAM" id="SignalP"/>
    </source>
</evidence>
<dbReference type="GO" id="GO:0005886">
    <property type="term" value="C:plasma membrane"/>
    <property type="evidence" value="ECO:0007669"/>
    <property type="project" value="TreeGrafter"/>
</dbReference>
<dbReference type="Proteomes" id="UP001075354">
    <property type="component" value="Chromosome 9"/>
</dbReference>
<organism evidence="10 11">
    <name type="scientific">Megalurothrips usitatus</name>
    <name type="common">bean blossom thrips</name>
    <dbReference type="NCBI Taxonomy" id="439358"/>
    <lineage>
        <taxon>Eukaryota</taxon>
        <taxon>Metazoa</taxon>
        <taxon>Ecdysozoa</taxon>
        <taxon>Arthropoda</taxon>
        <taxon>Hexapoda</taxon>
        <taxon>Insecta</taxon>
        <taxon>Pterygota</taxon>
        <taxon>Neoptera</taxon>
        <taxon>Paraneoptera</taxon>
        <taxon>Thysanoptera</taxon>
        <taxon>Terebrantia</taxon>
        <taxon>Thripoidea</taxon>
        <taxon>Thripidae</taxon>
        <taxon>Megalurothrips</taxon>
    </lineage>
</organism>
<protein>
    <recommendedName>
        <fullName evidence="9">Phosphatidic acid phosphatase type 2/haloperoxidase domain-containing protein</fullName>
    </recommendedName>
</protein>
<dbReference type="PANTHER" id="PTHR10165">
    <property type="entry name" value="LIPID PHOSPHATE PHOSPHATASE"/>
    <property type="match status" value="1"/>
</dbReference>
<feature type="domain" description="Phosphatidic acid phosphatase type 2/haloperoxidase" evidence="9">
    <location>
        <begin position="94"/>
        <end position="241"/>
    </location>
</feature>
<dbReference type="PANTHER" id="PTHR10165:SF103">
    <property type="entry name" value="PHOSPHOLIPID PHOSPHATASE HOMOLOG 1.2 HOMOLOG"/>
    <property type="match status" value="1"/>
</dbReference>
<keyword evidence="11" id="KW-1185">Reference proteome</keyword>
<evidence type="ECO:0000256" key="3">
    <source>
        <dbReference type="ARBA" id="ARBA00022692"/>
    </source>
</evidence>
<keyword evidence="5 7" id="KW-0472">Membrane</keyword>
<evidence type="ECO:0000256" key="5">
    <source>
        <dbReference type="ARBA" id="ARBA00023136"/>
    </source>
</evidence>
<proteinExistence type="inferred from homology"/>
<dbReference type="AlphaFoldDB" id="A0AAV7XJI9"/>
<accession>A0AAV7XJI9</accession>
<reference evidence="10" key="1">
    <citation type="submission" date="2022-12" db="EMBL/GenBank/DDBJ databases">
        <title>Chromosome-level genome assembly of the bean flower thrips Megalurothrips usitatus.</title>
        <authorList>
            <person name="Ma L."/>
            <person name="Liu Q."/>
            <person name="Li H."/>
            <person name="Cai W."/>
        </authorList>
    </citation>
    <scope>NUCLEOTIDE SEQUENCE</scope>
    <source>
        <strain evidence="10">Cailab_2022a</strain>
    </source>
</reference>
<dbReference type="InterPro" id="IPR043216">
    <property type="entry name" value="PAP-like"/>
</dbReference>
<evidence type="ECO:0000256" key="4">
    <source>
        <dbReference type="ARBA" id="ARBA00022989"/>
    </source>
</evidence>
<keyword evidence="8" id="KW-0732">Signal</keyword>
<dbReference type="Gene3D" id="1.20.144.10">
    <property type="entry name" value="Phosphatidic acid phosphatase type 2/haloperoxidase"/>
    <property type="match status" value="1"/>
</dbReference>
<feature type="chain" id="PRO_5043967228" description="Phosphatidic acid phosphatase type 2/haloperoxidase domain-containing protein" evidence="8">
    <location>
        <begin position="20"/>
        <end position="330"/>
    </location>
</feature>
<feature type="region of interest" description="Disordered" evidence="6">
    <location>
        <begin position="309"/>
        <end position="330"/>
    </location>
</feature>